<organism evidence="17 18">
    <name type="scientific">Neotoma lepida</name>
    <name type="common">Desert woodrat</name>
    <dbReference type="NCBI Taxonomy" id="56216"/>
    <lineage>
        <taxon>Eukaryota</taxon>
        <taxon>Metazoa</taxon>
        <taxon>Chordata</taxon>
        <taxon>Craniata</taxon>
        <taxon>Vertebrata</taxon>
        <taxon>Euteleostomi</taxon>
        <taxon>Mammalia</taxon>
        <taxon>Eutheria</taxon>
        <taxon>Euarchontoglires</taxon>
        <taxon>Glires</taxon>
        <taxon>Rodentia</taxon>
        <taxon>Myomorpha</taxon>
        <taxon>Muroidea</taxon>
        <taxon>Cricetidae</taxon>
        <taxon>Neotominae</taxon>
        <taxon>Neotoma</taxon>
    </lineage>
</organism>
<dbReference type="PANTHER" id="PTHR10316">
    <property type="entry name" value="MEMBRANE ASSOCIATED GUANYLATE KINASE-RELATED"/>
    <property type="match status" value="1"/>
</dbReference>
<dbReference type="SUPFAM" id="SSF50156">
    <property type="entry name" value="PDZ domain-like"/>
    <property type="match status" value="3"/>
</dbReference>
<comment type="subcellular location">
    <subcellularLocation>
        <location evidence="2">Cell junction</location>
        <location evidence="2">Tight junction</location>
    </subcellularLocation>
    <subcellularLocation>
        <location evidence="1">Cell membrane</location>
        <topology evidence="1">Peripheral membrane protein</topology>
    </subcellularLocation>
</comment>
<dbReference type="Pfam" id="PF16663">
    <property type="entry name" value="MAGI_u1"/>
    <property type="match status" value="1"/>
</dbReference>
<gene>
    <name evidence="17" type="ORF">A6R68_19600</name>
</gene>
<evidence type="ECO:0000256" key="13">
    <source>
        <dbReference type="SAM" id="MobiDB-lite"/>
    </source>
</evidence>
<evidence type="ECO:0000259" key="16">
    <source>
        <dbReference type="PROSITE" id="PS50106"/>
    </source>
</evidence>
<comment type="caution">
    <text evidence="17">The sequence shown here is derived from an EMBL/GenBank/DDBJ whole genome shotgun (WGS) entry which is preliminary data.</text>
</comment>
<keyword evidence="11" id="KW-0472">Membrane</keyword>
<dbReference type="SUPFAM" id="SSF51045">
    <property type="entry name" value="WW domain"/>
    <property type="match status" value="1"/>
</dbReference>
<dbReference type="InterPro" id="IPR036034">
    <property type="entry name" value="PDZ_sf"/>
</dbReference>
<dbReference type="STRING" id="56216.A0A1A6HIB4"/>
<dbReference type="GO" id="GO:0005886">
    <property type="term" value="C:plasma membrane"/>
    <property type="evidence" value="ECO:0007669"/>
    <property type="project" value="UniProtKB-SubCell"/>
</dbReference>
<feature type="region of interest" description="Disordered" evidence="13">
    <location>
        <begin position="84"/>
        <end position="103"/>
    </location>
</feature>
<dbReference type="Pfam" id="PF00625">
    <property type="entry name" value="Guanylate_kin"/>
    <property type="match status" value="1"/>
</dbReference>
<evidence type="ECO:0000313" key="18">
    <source>
        <dbReference type="Proteomes" id="UP000092124"/>
    </source>
</evidence>
<evidence type="ECO:0000256" key="12">
    <source>
        <dbReference type="ARBA" id="ARBA00033438"/>
    </source>
</evidence>
<keyword evidence="9" id="KW-0067">ATP-binding</keyword>
<dbReference type="Gene3D" id="2.30.42.10">
    <property type="match status" value="3"/>
</dbReference>
<dbReference type="CDD" id="cd06733">
    <property type="entry name" value="PDZ3_MAGI-1_3-like"/>
    <property type="match status" value="1"/>
</dbReference>
<reference evidence="17 18" key="1">
    <citation type="submission" date="2016-06" db="EMBL/GenBank/DDBJ databases">
        <title>The Draft Genome Sequence and Annotation of the Desert Woodrat Neotoma lepida.</title>
        <authorList>
            <person name="Campbell M."/>
            <person name="Oakeson K.F."/>
            <person name="Yandell M."/>
            <person name="Halpert J.R."/>
            <person name="Dearing D."/>
        </authorList>
    </citation>
    <scope>NUCLEOTIDE SEQUENCE [LARGE SCALE GENOMIC DNA]</scope>
    <source>
        <strain evidence="17">417</strain>
        <tissue evidence="17">Liver</tissue>
    </source>
</reference>
<protein>
    <recommendedName>
        <fullName evidence="4">Membrane-associated guanylate kinase, WW and PDZ domain-containing protein 3</fullName>
    </recommendedName>
    <alternativeName>
        <fullName evidence="12">Membrane-associated guanylate kinase inverted 3</fullName>
    </alternativeName>
</protein>
<evidence type="ECO:0000256" key="8">
    <source>
        <dbReference type="ARBA" id="ARBA00022741"/>
    </source>
</evidence>
<dbReference type="OrthoDB" id="66881at2759"/>
<dbReference type="GO" id="GO:0005923">
    <property type="term" value="C:bicellular tight junction"/>
    <property type="evidence" value="ECO:0007669"/>
    <property type="project" value="UniProtKB-SubCell"/>
</dbReference>
<feature type="region of interest" description="Disordered" evidence="13">
    <location>
        <begin position="294"/>
        <end position="326"/>
    </location>
</feature>
<feature type="domain" description="PDZ" evidence="16">
    <location>
        <begin position="480"/>
        <end position="562"/>
    </location>
</feature>
<feature type="domain" description="WW" evidence="14">
    <location>
        <begin position="156"/>
        <end position="189"/>
    </location>
</feature>
<dbReference type="Pfam" id="PF00397">
    <property type="entry name" value="WW"/>
    <property type="match status" value="1"/>
</dbReference>
<dbReference type="InterPro" id="IPR001202">
    <property type="entry name" value="WW_dom"/>
</dbReference>
<evidence type="ECO:0000256" key="4">
    <source>
        <dbReference type="ARBA" id="ARBA00016171"/>
    </source>
</evidence>
<name>A0A1A6HIB4_NEOLE</name>
<dbReference type="FunFam" id="3.30.63.10:FF:000003">
    <property type="entry name" value="Membrane-associated guanylate kinase, WW and PDZ domain-containing protein 3 isoform 1"/>
    <property type="match status" value="1"/>
</dbReference>
<dbReference type="GO" id="GO:0005524">
    <property type="term" value="F:ATP binding"/>
    <property type="evidence" value="ECO:0007669"/>
    <property type="project" value="UniProtKB-KW"/>
</dbReference>
<dbReference type="InterPro" id="IPR036020">
    <property type="entry name" value="WW_dom_sf"/>
</dbReference>
<dbReference type="FunFam" id="2.30.42.10:FF:000005">
    <property type="entry name" value="Membrane associated guanylate kinase, WW and PDZ domain containing 1"/>
    <property type="match status" value="1"/>
</dbReference>
<comment type="similarity">
    <text evidence="3">Belongs to the MAGUK family.</text>
</comment>
<evidence type="ECO:0000313" key="17">
    <source>
        <dbReference type="EMBL" id="OBS78011.1"/>
    </source>
</evidence>
<dbReference type="PROSITE" id="PS50106">
    <property type="entry name" value="PDZ"/>
    <property type="match status" value="2"/>
</dbReference>
<keyword evidence="5" id="KW-0796">Tight junction</keyword>
<feature type="non-terminal residue" evidence="17">
    <location>
        <position position="627"/>
    </location>
</feature>
<dbReference type="InterPro" id="IPR008144">
    <property type="entry name" value="Guanylate_kin-like_dom"/>
</dbReference>
<dbReference type="InterPro" id="IPR027417">
    <property type="entry name" value="P-loop_NTPase"/>
</dbReference>
<evidence type="ECO:0000256" key="5">
    <source>
        <dbReference type="ARBA" id="ARBA00022427"/>
    </source>
</evidence>
<dbReference type="SMART" id="SM00228">
    <property type="entry name" value="PDZ"/>
    <property type="match status" value="3"/>
</dbReference>
<dbReference type="InterPro" id="IPR001478">
    <property type="entry name" value="PDZ"/>
</dbReference>
<dbReference type="Gene3D" id="3.30.63.10">
    <property type="entry name" value="Guanylate Kinase phosphate binding domain"/>
    <property type="match status" value="1"/>
</dbReference>
<dbReference type="FunFam" id="2.30.42.10:FF:000131">
    <property type="entry name" value="membrane-associated guanylate kinase, WW and PDZ domain-containing protein 3 isoform X1"/>
    <property type="match status" value="1"/>
</dbReference>
<evidence type="ECO:0000259" key="14">
    <source>
        <dbReference type="PROSITE" id="PS50020"/>
    </source>
</evidence>
<feature type="domain" description="PDZ" evidence="16">
    <location>
        <begin position="332"/>
        <end position="395"/>
    </location>
</feature>
<dbReference type="Pfam" id="PF00595">
    <property type="entry name" value="PDZ"/>
    <property type="match status" value="1"/>
</dbReference>
<dbReference type="PROSITE" id="PS50020">
    <property type="entry name" value="WW_DOMAIN_2"/>
    <property type="match status" value="1"/>
</dbReference>
<feature type="compositionally biased region" description="Polar residues" evidence="13">
    <location>
        <begin position="310"/>
        <end position="326"/>
    </location>
</feature>
<evidence type="ECO:0000256" key="9">
    <source>
        <dbReference type="ARBA" id="ARBA00022840"/>
    </source>
</evidence>
<dbReference type="EMBL" id="LZPO01027593">
    <property type="protein sequence ID" value="OBS78011.1"/>
    <property type="molecule type" value="Genomic_DNA"/>
</dbReference>
<dbReference type="SMART" id="SM00456">
    <property type="entry name" value="WW"/>
    <property type="match status" value="1"/>
</dbReference>
<dbReference type="PROSITE" id="PS50052">
    <property type="entry name" value="GUANYLATE_KINASE_2"/>
    <property type="match status" value="1"/>
</dbReference>
<dbReference type="InterPro" id="IPR008145">
    <property type="entry name" value="GK/Ca_channel_bsu"/>
</dbReference>
<feature type="region of interest" description="Disordered" evidence="13">
    <location>
        <begin position="112"/>
        <end position="160"/>
    </location>
</feature>
<feature type="region of interest" description="Disordered" evidence="13">
    <location>
        <begin position="413"/>
        <end position="437"/>
    </location>
</feature>
<evidence type="ECO:0000256" key="6">
    <source>
        <dbReference type="ARBA" id="ARBA00022475"/>
    </source>
</evidence>
<proteinExistence type="inferred from homology"/>
<dbReference type="InterPro" id="IPR020590">
    <property type="entry name" value="Guanylate_kinase_CS"/>
</dbReference>
<dbReference type="SMART" id="SM00072">
    <property type="entry name" value="GuKc"/>
    <property type="match status" value="1"/>
</dbReference>
<dbReference type="FunFam" id="2.20.70.10:FF:000001">
    <property type="entry name" value="Membrane-associated guanylate kinase, WW and PDZ domain-containing protein 1"/>
    <property type="match status" value="1"/>
</dbReference>
<evidence type="ECO:0000256" key="3">
    <source>
        <dbReference type="ARBA" id="ARBA00007014"/>
    </source>
</evidence>
<dbReference type="AlphaFoldDB" id="A0A1A6HIB4"/>
<sequence length="627" mass="69097">KVINKDLRHYLSLQFQKGSIDHKLQQVIRDNLYLRTIPLQIISEMIGTTRAPRDGEVPGVDYNFISVEQFKALEESGALLESGTYDGNFYGTPKPPAEPSPFQPDPVDQVLFDNEFDTESQRKRTTSVSKMERMDSSLPEEEEDEDKEAVNGSGNAELPYGWEKIEDPQYGTYYVDHLNQKTQFENPVEEAKRKKQIGQTEIHSAKPGDVIVDINGNCVLGHTHADVVQMFQLVPVNQYVNLTLCRGYPLPDDSEDPVVDIVAATPVINGQSLTKGETCMNTQDFKPGAMALDQNGKPGQILASDRLNGPSDSSEQRASLASSGSSQPELVTIPLIKGPKGFGFAIADSPTGQKVKMILDSQWCQGLQKGDIIKEIYHQNVQNLTHLQVVEVLKQFPVGADVPLLILRGGPRSPTKTAKMKTDAKENSGSLEAINEPIPQPMPFPPSIIRSGSPKLDPSEVYLKSKTLYEDKPPNTKDLDVFLRKQESGFGFRVLGGDGPDQSIYIGAIIPLGAAEKDGRLRAADELMCIDGIPVKGKSHKQVLDLMTTAARNGHVLLTVRRKIFYGEKQPEDDSPQAFTQNGSPRLNRAELPARPAQEAYDVILQRKENEGFGFVILTSKSKPPPG</sequence>
<dbReference type="GO" id="GO:0007165">
    <property type="term" value="P:signal transduction"/>
    <property type="evidence" value="ECO:0007669"/>
    <property type="project" value="TreeGrafter"/>
</dbReference>
<evidence type="ECO:0000256" key="1">
    <source>
        <dbReference type="ARBA" id="ARBA00004202"/>
    </source>
</evidence>
<keyword evidence="18" id="KW-1185">Reference proteome</keyword>
<evidence type="ECO:0000256" key="11">
    <source>
        <dbReference type="ARBA" id="ARBA00023136"/>
    </source>
</evidence>
<feature type="compositionally biased region" description="Pro residues" evidence="13">
    <location>
        <begin position="93"/>
        <end position="103"/>
    </location>
</feature>
<dbReference type="PROSITE" id="PS01159">
    <property type="entry name" value="WW_DOMAIN_1"/>
    <property type="match status" value="1"/>
</dbReference>
<feature type="region of interest" description="Disordered" evidence="13">
    <location>
        <begin position="569"/>
        <end position="593"/>
    </location>
</feature>
<dbReference type="Proteomes" id="UP000092124">
    <property type="component" value="Unassembled WGS sequence"/>
</dbReference>
<keyword evidence="10" id="KW-0965">Cell junction</keyword>
<accession>A0A1A6HIB4</accession>
<feature type="domain" description="Guanylate kinase-like" evidence="15">
    <location>
        <begin position="8"/>
        <end position="92"/>
    </location>
</feature>
<evidence type="ECO:0000256" key="10">
    <source>
        <dbReference type="ARBA" id="ARBA00022949"/>
    </source>
</evidence>
<dbReference type="SUPFAM" id="SSF52540">
    <property type="entry name" value="P-loop containing nucleoside triphosphate hydrolases"/>
    <property type="match status" value="1"/>
</dbReference>
<keyword evidence="8" id="KW-0547">Nucleotide-binding</keyword>
<dbReference type="FunFam" id="2.30.42.10:FF:000006">
    <property type="entry name" value="Membrane associated guanylate kinase, WW and PDZ domain containing 1"/>
    <property type="match status" value="1"/>
</dbReference>
<evidence type="ECO:0000256" key="7">
    <source>
        <dbReference type="ARBA" id="ARBA00022737"/>
    </source>
</evidence>
<dbReference type="CDD" id="cd06732">
    <property type="entry name" value="PDZ2_MAGI-1_3-like"/>
    <property type="match status" value="1"/>
</dbReference>
<evidence type="ECO:0000259" key="15">
    <source>
        <dbReference type="PROSITE" id="PS50052"/>
    </source>
</evidence>
<dbReference type="Gene3D" id="2.20.70.10">
    <property type="match status" value="1"/>
</dbReference>
<feature type="non-terminal residue" evidence="17">
    <location>
        <position position="1"/>
    </location>
</feature>
<dbReference type="PROSITE" id="PS00856">
    <property type="entry name" value="GUANYLATE_KINASE_1"/>
    <property type="match status" value="1"/>
</dbReference>
<dbReference type="CDD" id="cd00201">
    <property type="entry name" value="WW"/>
    <property type="match status" value="1"/>
</dbReference>
<keyword evidence="6" id="KW-1003">Cell membrane</keyword>
<evidence type="ECO:0000256" key="2">
    <source>
        <dbReference type="ARBA" id="ARBA00004435"/>
    </source>
</evidence>
<dbReference type="PANTHER" id="PTHR10316:SF10">
    <property type="entry name" value="MEMBRANE-ASSOCIATED GUANYLATE KINASE, WW AND PDZ DOMAIN-CONTAINING PROTEIN 3"/>
    <property type="match status" value="1"/>
</dbReference>
<keyword evidence="7" id="KW-0677">Repeat</keyword>
<feature type="compositionally biased region" description="Acidic residues" evidence="13">
    <location>
        <begin position="138"/>
        <end position="147"/>
    </location>
</feature>
<dbReference type="GO" id="GO:0005737">
    <property type="term" value="C:cytoplasm"/>
    <property type="evidence" value="ECO:0007669"/>
    <property type="project" value="TreeGrafter"/>
</dbReference>